<evidence type="ECO:0000256" key="9">
    <source>
        <dbReference type="ARBA" id="ARBA00024017"/>
    </source>
</evidence>
<dbReference type="EMBL" id="CP031042">
    <property type="protein sequence ID" value="QDZ23146.1"/>
    <property type="molecule type" value="Genomic_DNA"/>
</dbReference>
<dbReference type="InterPro" id="IPR020472">
    <property type="entry name" value="WD40_PAC1"/>
</dbReference>
<dbReference type="GO" id="GO:0016558">
    <property type="term" value="P:protein import into peroxisome matrix"/>
    <property type="evidence" value="ECO:0007669"/>
    <property type="project" value="InterPro"/>
</dbReference>
<dbReference type="CDD" id="cd00200">
    <property type="entry name" value="WD40"/>
    <property type="match status" value="1"/>
</dbReference>
<gene>
    <name evidence="12" type="ORF">A3770_09p56640</name>
</gene>
<evidence type="ECO:0000256" key="10">
    <source>
        <dbReference type="ARBA" id="ARBA00032565"/>
    </source>
</evidence>
<comment type="subcellular location">
    <subcellularLocation>
        <location evidence="2">Cytoplasm</location>
        <location evidence="2">Cytosol</location>
    </subcellularLocation>
    <subcellularLocation>
        <location evidence="1">Peroxisome matrix</location>
    </subcellularLocation>
</comment>
<dbReference type="PANTHER" id="PTHR46027">
    <property type="entry name" value="PEROXISOMAL TARGETING SIGNAL 2 RECEPTOR"/>
    <property type="match status" value="1"/>
</dbReference>
<dbReference type="Proteomes" id="UP000316726">
    <property type="component" value="Chromosome 9"/>
</dbReference>
<dbReference type="SMART" id="SM00320">
    <property type="entry name" value="WD40"/>
    <property type="match status" value="6"/>
</dbReference>
<evidence type="ECO:0000256" key="3">
    <source>
        <dbReference type="ARBA" id="ARBA00022448"/>
    </source>
</evidence>
<feature type="repeat" description="WD" evidence="11">
    <location>
        <begin position="142"/>
        <end position="184"/>
    </location>
</feature>
<dbReference type="AlphaFoldDB" id="A0A5B8MRP6"/>
<feature type="repeat" description="WD" evidence="11">
    <location>
        <begin position="185"/>
        <end position="227"/>
    </location>
</feature>
<keyword evidence="4" id="KW-0963">Cytoplasm</keyword>
<dbReference type="STRING" id="1764295.A0A5B8MRP6"/>
<evidence type="ECO:0000256" key="8">
    <source>
        <dbReference type="ARBA" id="ARBA00023140"/>
    </source>
</evidence>
<dbReference type="SUPFAM" id="SSF50978">
    <property type="entry name" value="WD40 repeat-like"/>
    <property type="match status" value="1"/>
</dbReference>
<dbReference type="InterPro" id="IPR015943">
    <property type="entry name" value="WD40/YVTN_repeat-like_dom_sf"/>
</dbReference>
<keyword evidence="7" id="KW-0653">Protein transport</keyword>
<dbReference type="InterPro" id="IPR019775">
    <property type="entry name" value="WD40_repeat_CS"/>
</dbReference>
<dbReference type="InterPro" id="IPR001680">
    <property type="entry name" value="WD40_rpt"/>
</dbReference>
<dbReference type="InterPro" id="IPR044536">
    <property type="entry name" value="PEX7"/>
</dbReference>
<feature type="repeat" description="WD" evidence="11">
    <location>
        <begin position="229"/>
        <end position="264"/>
    </location>
</feature>
<protein>
    <recommendedName>
        <fullName evidence="10">Peroxin-7</fullName>
    </recommendedName>
</protein>
<keyword evidence="3" id="KW-0813">Transport</keyword>
<dbReference type="InterPro" id="IPR036322">
    <property type="entry name" value="WD40_repeat_dom_sf"/>
</dbReference>
<dbReference type="OrthoDB" id="273771at2759"/>
<keyword evidence="6" id="KW-0677">Repeat</keyword>
<evidence type="ECO:0000256" key="6">
    <source>
        <dbReference type="ARBA" id="ARBA00022737"/>
    </source>
</evidence>
<organism evidence="12 13">
    <name type="scientific">Chloropicon primus</name>
    <dbReference type="NCBI Taxonomy" id="1764295"/>
    <lineage>
        <taxon>Eukaryota</taxon>
        <taxon>Viridiplantae</taxon>
        <taxon>Chlorophyta</taxon>
        <taxon>Chloropicophyceae</taxon>
        <taxon>Chloropicales</taxon>
        <taxon>Chloropicaceae</taxon>
        <taxon>Chloropicon</taxon>
    </lineage>
</organism>
<sequence>MFYKTQFNGYSVKFSPYNEGRIAVATAQNFGIIGNGRQYVLDVTPQGLREVAAFDTVDGLYDCTWCEGNENVLASASGDGSIKVWDIAAPPQMNPIRSYEEHGHEVYCVNWNLVNRDCFLSASWDDTIKLWNLQSPGSLRTFAEHKYCCYAVAWCPTNGETFASASGDCTLKLWDIRQPASTLTIRAHDFEVLSCDWNKYEDFTLVTGSVDKTMRVWDIRQPSVPVRVMPGHNYAVRKVICSPHAGNLVASCSYDMTVCFWDIKAPGEPLMQRWAHHTEFAVGLDLSVLQEGMWASTGWDELVYVWHQSQDPRA</sequence>
<name>A0A5B8MRP6_9CHLO</name>
<dbReference type="GO" id="GO:0005782">
    <property type="term" value="C:peroxisomal matrix"/>
    <property type="evidence" value="ECO:0007669"/>
    <property type="project" value="UniProtKB-SubCell"/>
</dbReference>
<comment type="similarity">
    <text evidence="9">Belongs to the WD repeat peroxin-7 family.</text>
</comment>
<dbReference type="PROSITE" id="PS00678">
    <property type="entry name" value="WD_REPEATS_1"/>
    <property type="match status" value="3"/>
</dbReference>
<keyword evidence="5 11" id="KW-0853">WD repeat</keyword>
<evidence type="ECO:0000313" key="13">
    <source>
        <dbReference type="Proteomes" id="UP000316726"/>
    </source>
</evidence>
<evidence type="ECO:0000256" key="11">
    <source>
        <dbReference type="PROSITE-ProRule" id="PRU00221"/>
    </source>
</evidence>
<keyword evidence="8" id="KW-0576">Peroxisome</keyword>
<dbReference type="PROSITE" id="PS50082">
    <property type="entry name" value="WD_REPEATS_2"/>
    <property type="match status" value="5"/>
</dbReference>
<keyword evidence="13" id="KW-1185">Reference proteome</keyword>
<dbReference type="Pfam" id="PF00400">
    <property type="entry name" value="WD40"/>
    <property type="match status" value="5"/>
</dbReference>
<dbReference type="PANTHER" id="PTHR46027:SF1">
    <property type="entry name" value="PEROXISOMAL TARGETING SIGNAL 2 RECEPTOR"/>
    <property type="match status" value="1"/>
</dbReference>
<proteinExistence type="inferred from homology"/>
<evidence type="ECO:0000313" key="12">
    <source>
        <dbReference type="EMBL" id="QDZ23146.1"/>
    </source>
</evidence>
<dbReference type="PRINTS" id="PR00320">
    <property type="entry name" value="GPROTEINBRPT"/>
</dbReference>
<evidence type="ECO:0000256" key="4">
    <source>
        <dbReference type="ARBA" id="ARBA00022490"/>
    </source>
</evidence>
<evidence type="ECO:0000256" key="5">
    <source>
        <dbReference type="ARBA" id="ARBA00022574"/>
    </source>
</evidence>
<evidence type="ECO:0000256" key="2">
    <source>
        <dbReference type="ARBA" id="ARBA00004514"/>
    </source>
</evidence>
<reference evidence="12 13" key="1">
    <citation type="submission" date="2018-07" db="EMBL/GenBank/DDBJ databases">
        <title>The complete nuclear genome of the prasinophyte Chloropicon primus (CCMP1205).</title>
        <authorList>
            <person name="Pombert J.-F."/>
            <person name="Otis C."/>
            <person name="Turmel M."/>
            <person name="Lemieux C."/>
        </authorList>
    </citation>
    <scope>NUCLEOTIDE SEQUENCE [LARGE SCALE GENOMIC DNA]</scope>
    <source>
        <strain evidence="12 13">CCMP1205</strain>
    </source>
</reference>
<accession>A0A5B8MRP6</accession>
<evidence type="ECO:0000256" key="1">
    <source>
        <dbReference type="ARBA" id="ARBA00004253"/>
    </source>
</evidence>
<dbReference type="GO" id="GO:0005053">
    <property type="term" value="F:peroxisome matrix targeting signal-2 binding"/>
    <property type="evidence" value="ECO:0007669"/>
    <property type="project" value="InterPro"/>
</dbReference>
<feature type="repeat" description="WD" evidence="11">
    <location>
        <begin position="69"/>
        <end position="87"/>
    </location>
</feature>
<dbReference type="Gene3D" id="2.130.10.10">
    <property type="entry name" value="YVTN repeat-like/Quinoprotein amine dehydrogenase"/>
    <property type="match status" value="1"/>
</dbReference>
<feature type="repeat" description="WD" evidence="11">
    <location>
        <begin position="99"/>
        <end position="141"/>
    </location>
</feature>
<dbReference type="PROSITE" id="PS50294">
    <property type="entry name" value="WD_REPEATS_REGION"/>
    <property type="match status" value="2"/>
</dbReference>
<evidence type="ECO:0000256" key="7">
    <source>
        <dbReference type="ARBA" id="ARBA00022927"/>
    </source>
</evidence>
<dbReference type="GO" id="GO:0005829">
    <property type="term" value="C:cytosol"/>
    <property type="evidence" value="ECO:0007669"/>
    <property type="project" value="UniProtKB-SubCell"/>
</dbReference>